<keyword evidence="4" id="KW-1185">Reference proteome</keyword>
<proteinExistence type="predicted"/>
<accession>A0A3A9JE49</accession>
<feature type="domain" description="ER-bound oxygenase mpaB/mpaB'/Rubber oxygenase catalytic" evidence="1">
    <location>
        <begin position="28"/>
        <end position="254"/>
    </location>
</feature>
<evidence type="ECO:0000313" key="5">
    <source>
        <dbReference type="Proteomes" id="UP000278036"/>
    </source>
</evidence>
<protein>
    <submittedName>
        <fullName evidence="2">DUF2236 domain-containing protein</fullName>
    </submittedName>
</protein>
<dbReference type="OrthoDB" id="108890at2"/>
<organism evidence="2 5">
    <name type="scientific">Teichococcus wenyumeiae</name>
    <dbReference type="NCBI Taxonomy" id="2478470"/>
    <lineage>
        <taxon>Bacteria</taxon>
        <taxon>Pseudomonadati</taxon>
        <taxon>Pseudomonadota</taxon>
        <taxon>Alphaproteobacteria</taxon>
        <taxon>Acetobacterales</taxon>
        <taxon>Roseomonadaceae</taxon>
        <taxon>Roseomonas</taxon>
    </lineage>
</organism>
<dbReference type="InParanoid" id="A0A3A9JE49"/>
<gene>
    <name evidence="2" type="ORF">D6Z83_03615</name>
    <name evidence="3" type="ORF">EBE87_17690</name>
</gene>
<dbReference type="Proteomes" id="UP000278036">
    <property type="component" value="Unassembled WGS sequence"/>
</dbReference>
<dbReference type="EMBL" id="RFLX01000014">
    <property type="protein sequence ID" value="RMI20068.1"/>
    <property type="molecule type" value="Genomic_DNA"/>
</dbReference>
<evidence type="ECO:0000313" key="4">
    <source>
        <dbReference type="Proteomes" id="UP000274097"/>
    </source>
</evidence>
<dbReference type="InterPro" id="IPR018713">
    <property type="entry name" value="MPAB/Lcp_cat_dom"/>
</dbReference>
<sequence length="281" mass="30701">MQPPDGPGFDFTRPPGEAALIPADSLSWCVFKNPVSLFIGGVTAVILELAEPGVRSGVWEHSSFRSDPVRRLQRTGLAAMVTVYGARSQAEAMIAGVVRAHGRVTGQTPAGQPYRANDPALLDWVQATATFGFAEAYHRYLRPLAEEEMDRLYAEALPAARLYGATGAPRSEAERQALFAAVAERLEPSPIVFEFLDLMRHAPALPAALRPFQVLLVRAAVEATPDWVRERLGLGPELGLRRWEYPLVRHACAAADRLLLPSAAPVRACLRLGLPADYLFR</sequence>
<dbReference type="GO" id="GO:0016491">
    <property type="term" value="F:oxidoreductase activity"/>
    <property type="evidence" value="ECO:0007669"/>
    <property type="project" value="InterPro"/>
</dbReference>
<evidence type="ECO:0000313" key="3">
    <source>
        <dbReference type="EMBL" id="RMI20068.1"/>
    </source>
</evidence>
<dbReference type="PANTHER" id="PTHR36151">
    <property type="entry name" value="BLR2777 PROTEIN"/>
    <property type="match status" value="1"/>
</dbReference>
<dbReference type="PANTHER" id="PTHR36151:SF3">
    <property type="entry name" value="ER-BOUND OXYGENASE MPAB_MPAB'_RUBBER OXYGENASE CATALYTIC DOMAIN-CONTAINING PROTEIN"/>
    <property type="match status" value="1"/>
</dbReference>
<evidence type="ECO:0000259" key="1">
    <source>
        <dbReference type="Pfam" id="PF09995"/>
    </source>
</evidence>
<dbReference type="EMBL" id="RAQU01000013">
    <property type="protein sequence ID" value="RKK05617.1"/>
    <property type="molecule type" value="Genomic_DNA"/>
</dbReference>
<evidence type="ECO:0000313" key="2">
    <source>
        <dbReference type="EMBL" id="RKK05617.1"/>
    </source>
</evidence>
<dbReference type="Pfam" id="PF09995">
    <property type="entry name" value="MPAB_Lcp_cat"/>
    <property type="match status" value="1"/>
</dbReference>
<name>A0A3A9JE49_9PROT</name>
<dbReference type="Proteomes" id="UP000274097">
    <property type="component" value="Unassembled WGS sequence"/>
</dbReference>
<dbReference type="AlphaFoldDB" id="A0A3A9JE49"/>
<comment type="caution">
    <text evidence="2">The sequence shown here is derived from an EMBL/GenBank/DDBJ whole genome shotgun (WGS) entry which is preliminary data.</text>
</comment>
<reference evidence="2 5" key="1">
    <citation type="submission" date="2018-09" db="EMBL/GenBank/DDBJ databases">
        <title>Roseomonas sp. nov., isolated from feces of Tibetan antelopes in the Qinghai-Tibet plateau, China.</title>
        <authorList>
            <person name="Tian Z."/>
        </authorList>
    </citation>
    <scope>NUCLEOTIDE SEQUENCE [LARGE SCALE GENOMIC DNA]</scope>
    <source>
        <strain evidence="3 4">Z23</strain>
        <strain evidence="2 5">Z24</strain>
    </source>
</reference>